<feature type="domain" description="GPI inositol-deacylase PGAP1-like alpha/beta" evidence="1">
    <location>
        <begin position="186"/>
        <end position="308"/>
    </location>
</feature>
<proteinExistence type="predicted"/>
<accession>A0A5J4FX56</accession>
<reference evidence="2 3" key="1">
    <citation type="submission" date="2019-08" db="EMBL/GenBank/DDBJ databases">
        <title>Ulvibacter marinistellae sp. nov., isolated from a starfish, Patiria pectinifera.</title>
        <authorList>
            <person name="Kawano K."/>
            <person name="Ushijima N."/>
            <person name="Kihara M."/>
            <person name="Itoh H."/>
        </authorList>
    </citation>
    <scope>NUCLEOTIDE SEQUENCE [LARGE SCALE GENOMIC DNA]</scope>
    <source>
        <strain evidence="2 3">KK4</strain>
    </source>
</reference>
<sequence length="402" mass="45446">MSKKKNTDSKLQGINRITVDATIELTDLVENMHKRIVHPPFLPSTPVQHLITNIAGVVYKNIRWGTKLMGNGADRALRQFAPYISDIKSTEKREGIRSVLNGLVGDYLKRTDNPLQIEMQFKNNGKNINLTKKGISRISPKVGSSILLMIHGSCLNDQNWSHNKHNHGAVLAKDFNKTPVYLKYNSGLHVSENGQQLNTFLKKLFSKWPVPVEEIRVIAHSMGGLVLRSALYYGQKENQVWTKSTKQIFFLGTPHQGAPLEKAGNYVEVLLNTIPYAKPFARLAKIRGAGVTDLRYGNLLDEDWQDIDQHKIKGDNRTHVPLPVNIDCYTIAAVTSKETTKRMKLLQSDGMVDLKSALGRHKKSSKNLKFQKEKTLVVYGCNHVELLSNQEVFVQLQKWFVN</sequence>
<keyword evidence="3" id="KW-1185">Reference proteome</keyword>
<evidence type="ECO:0000259" key="1">
    <source>
        <dbReference type="Pfam" id="PF07819"/>
    </source>
</evidence>
<dbReference type="Gene3D" id="3.40.50.1820">
    <property type="entry name" value="alpha/beta hydrolase"/>
    <property type="match status" value="1"/>
</dbReference>
<evidence type="ECO:0000313" key="3">
    <source>
        <dbReference type="Proteomes" id="UP000326994"/>
    </source>
</evidence>
<name>A0A5J4FX56_9FLAO</name>
<comment type="caution">
    <text evidence="2">The sequence shown here is derived from an EMBL/GenBank/DDBJ whole genome shotgun (WGS) entry which is preliminary data.</text>
</comment>
<gene>
    <name evidence="2" type="ORF">ULMS_01670</name>
</gene>
<evidence type="ECO:0000313" key="2">
    <source>
        <dbReference type="EMBL" id="GEQ84659.1"/>
    </source>
</evidence>
<dbReference type="RefSeq" id="WP_151892609.1">
    <property type="nucleotide sequence ID" value="NZ_BKCF01000001.1"/>
</dbReference>
<dbReference type="EMBL" id="BKCF01000001">
    <property type="protein sequence ID" value="GEQ84659.1"/>
    <property type="molecule type" value="Genomic_DNA"/>
</dbReference>
<dbReference type="AlphaFoldDB" id="A0A5J4FX56"/>
<dbReference type="GO" id="GO:0016788">
    <property type="term" value="F:hydrolase activity, acting on ester bonds"/>
    <property type="evidence" value="ECO:0007669"/>
    <property type="project" value="InterPro"/>
</dbReference>
<dbReference type="SUPFAM" id="SSF53474">
    <property type="entry name" value="alpha/beta-Hydrolases"/>
    <property type="match status" value="1"/>
</dbReference>
<organism evidence="2 3">
    <name type="scientific">Patiriisocius marinistellae</name>
    <dbReference type="NCBI Taxonomy" id="2494560"/>
    <lineage>
        <taxon>Bacteria</taxon>
        <taxon>Pseudomonadati</taxon>
        <taxon>Bacteroidota</taxon>
        <taxon>Flavobacteriia</taxon>
        <taxon>Flavobacteriales</taxon>
        <taxon>Flavobacteriaceae</taxon>
        <taxon>Patiriisocius</taxon>
    </lineage>
</organism>
<dbReference type="InterPro" id="IPR029058">
    <property type="entry name" value="AB_hydrolase_fold"/>
</dbReference>
<dbReference type="Proteomes" id="UP000326994">
    <property type="component" value="Unassembled WGS sequence"/>
</dbReference>
<dbReference type="OrthoDB" id="869379at2"/>
<protein>
    <submittedName>
        <fullName evidence="2">Permease</fullName>
    </submittedName>
</protein>
<dbReference type="InterPro" id="IPR012908">
    <property type="entry name" value="PGAP1-ab_dom-like"/>
</dbReference>
<dbReference type="Pfam" id="PF07819">
    <property type="entry name" value="PGAP1"/>
    <property type="match status" value="1"/>
</dbReference>